<keyword evidence="2" id="KW-1133">Transmembrane helix</keyword>
<dbReference type="InterPro" id="IPR008983">
    <property type="entry name" value="Tumour_necrosis_fac-like_dom"/>
</dbReference>
<keyword evidence="2" id="KW-0812">Transmembrane</keyword>
<dbReference type="OrthoDB" id="9936525at2759"/>
<dbReference type="InterPro" id="IPR006052">
    <property type="entry name" value="TNF_dom"/>
</dbReference>
<dbReference type="GO" id="GO:0005164">
    <property type="term" value="F:tumor necrosis factor receptor binding"/>
    <property type="evidence" value="ECO:0007669"/>
    <property type="project" value="InterPro"/>
</dbReference>
<dbReference type="Gene3D" id="2.60.120.40">
    <property type="match status" value="1"/>
</dbReference>
<evidence type="ECO:0000259" key="3">
    <source>
        <dbReference type="PROSITE" id="PS50049"/>
    </source>
</evidence>
<proteinExistence type="evidence at transcript level"/>
<dbReference type="SUPFAM" id="SSF49842">
    <property type="entry name" value="TNF-like"/>
    <property type="match status" value="1"/>
</dbReference>
<evidence type="ECO:0000313" key="4">
    <source>
        <dbReference type="EMBL" id="QNS30462.1"/>
    </source>
</evidence>
<protein>
    <submittedName>
        <fullName evidence="4">TL1A</fullName>
    </submittedName>
</protein>
<evidence type="ECO:0000256" key="1">
    <source>
        <dbReference type="ARBA" id="ARBA00008670"/>
    </source>
</evidence>
<feature type="transmembrane region" description="Helical" evidence="2">
    <location>
        <begin position="36"/>
        <end position="60"/>
    </location>
</feature>
<name>A0A7H1D1I4_CTEID</name>
<evidence type="ECO:0000256" key="2">
    <source>
        <dbReference type="SAM" id="Phobius"/>
    </source>
</evidence>
<dbReference type="GeneID" id="127517581"/>
<dbReference type="EMBL" id="MN264645">
    <property type="protein sequence ID" value="QNS30462.1"/>
    <property type="molecule type" value="mRNA"/>
</dbReference>
<keyword evidence="2" id="KW-0472">Membrane</keyword>
<organism evidence="4">
    <name type="scientific">Ctenopharyngodon idella</name>
    <name type="common">Grass carp</name>
    <name type="synonym">Leuciscus idella</name>
    <dbReference type="NCBI Taxonomy" id="7959"/>
    <lineage>
        <taxon>Eukaryota</taxon>
        <taxon>Metazoa</taxon>
        <taxon>Chordata</taxon>
        <taxon>Craniata</taxon>
        <taxon>Vertebrata</taxon>
        <taxon>Euteleostomi</taxon>
        <taxon>Actinopterygii</taxon>
        <taxon>Neopterygii</taxon>
        <taxon>Teleostei</taxon>
        <taxon>Ostariophysi</taxon>
        <taxon>Cypriniformes</taxon>
        <taxon>Xenocyprididae</taxon>
        <taxon>Xenocypridinae</taxon>
        <taxon>Ctenopharyngodon</taxon>
    </lineage>
</organism>
<comment type="similarity">
    <text evidence="1">Belongs to the tumor necrosis factor family.</text>
</comment>
<reference evidence="4" key="1">
    <citation type="submission" date="2019-08" db="EMBL/GenBank/DDBJ databases">
        <authorList>
            <person name="Cheng X."/>
            <person name="Zou J."/>
            <person name="Song Y."/>
            <person name="Min Q."/>
        </authorList>
    </citation>
    <scope>NUCLEOTIDE SEQUENCE</scope>
    <source>
        <tissue evidence="4">Liver</tissue>
    </source>
</reference>
<dbReference type="GO" id="GO:0016020">
    <property type="term" value="C:membrane"/>
    <property type="evidence" value="ECO:0007669"/>
    <property type="project" value="InterPro"/>
</dbReference>
<dbReference type="RefSeq" id="XP_051759386.1">
    <property type="nucleotide sequence ID" value="XM_051903426.1"/>
</dbReference>
<dbReference type="AlphaFoldDB" id="A0A7H1D1I4"/>
<sequence>MEMGKEEIASKDYVVLMEPEPMSRLKTQYRSLRRQLFFIQSICVLFCFTCCLFTIIYHSYPSTCKENGTKEAPKHGMQRQGSEEMIQTQRITVTRLTVNASAFGREAKHVPWKHAREPDHPGYFDLDEDGVSLTVLRDGTYKVSLQITYRGIEKRNDTLILQHDIHHYTDRYDGHLPLLTYMETVNFTSPYWRKSLFSEGIFFLECGDKLKVWTNSLSLIDVGEKLEQKTAFVVYPHFST</sequence>
<accession>A0A7H1D1I4</accession>
<feature type="domain" description="THD" evidence="3">
    <location>
        <begin position="92"/>
        <end position="237"/>
    </location>
</feature>
<dbReference type="Pfam" id="PF00229">
    <property type="entry name" value="TNF"/>
    <property type="match status" value="1"/>
</dbReference>
<dbReference type="GO" id="GO:0006955">
    <property type="term" value="P:immune response"/>
    <property type="evidence" value="ECO:0007669"/>
    <property type="project" value="InterPro"/>
</dbReference>
<dbReference type="KEGG" id="cide:127517581"/>
<dbReference type="PROSITE" id="PS50049">
    <property type="entry name" value="THD_2"/>
    <property type="match status" value="1"/>
</dbReference>